<feature type="compositionally biased region" description="Low complexity" evidence="2">
    <location>
        <begin position="139"/>
        <end position="157"/>
    </location>
</feature>
<dbReference type="Proteomes" id="UP000290560">
    <property type="component" value="Unassembled WGS sequence"/>
</dbReference>
<dbReference type="GO" id="GO:0019784">
    <property type="term" value="F:deNEDDylase activity"/>
    <property type="evidence" value="ECO:0007669"/>
    <property type="project" value="InterPro"/>
</dbReference>
<protein>
    <recommendedName>
        <fullName evidence="4">Ubiquitin-like protease family profile domain-containing protein</fullName>
    </recommendedName>
</protein>
<dbReference type="GO" id="GO:0008234">
    <property type="term" value="F:cysteine-type peptidase activity"/>
    <property type="evidence" value="ECO:0007669"/>
    <property type="project" value="UniProtKB-KW"/>
</dbReference>
<keyword evidence="1" id="KW-0645">Protease</keyword>
<evidence type="ECO:0008006" key="4">
    <source>
        <dbReference type="Google" id="ProtNLM"/>
    </source>
</evidence>
<sequence length="205" mass="20930">MAPPKNKGDEKILSYLDVVMRRSDLGILRGPHYLNDRIIEFCFAHLASLPPPRAPSSSRPPSPSGSPTAPTPSPSASPPTPSASPIGTSSSSPSTATSTSPSPGANPAEAASSTAGRPASSCTTTAAAASIGVTRSGFSTPSAGSSMMAASPRGSLRGSRRSRPTNGYDCGLFVMAIAKVVYDWYVARGGCADGEDGWFAVLKEK</sequence>
<dbReference type="SUPFAM" id="SSF54001">
    <property type="entry name" value="Cysteine proteinases"/>
    <property type="match status" value="1"/>
</dbReference>
<dbReference type="GO" id="GO:0000338">
    <property type="term" value="P:protein deneddylation"/>
    <property type="evidence" value="ECO:0007669"/>
    <property type="project" value="TreeGrafter"/>
</dbReference>
<feature type="region of interest" description="Disordered" evidence="2">
    <location>
        <begin position="135"/>
        <end position="163"/>
    </location>
</feature>
<dbReference type="PANTHER" id="PTHR46468:SF1">
    <property type="entry name" value="SENTRIN-SPECIFIC PROTEASE 8"/>
    <property type="match status" value="1"/>
</dbReference>
<reference evidence="3" key="1">
    <citation type="journal article" date="2018" name="Data Brief">
        <title>Genome sequence data from 17 accessions of Ensete ventricosum, a staple food crop for millions in Ethiopia.</title>
        <authorList>
            <person name="Yemataw Z."/>
            <person name="Muzemil S."/>
            <person name="Ambachew D."/>
            <person name="Tripathi L."/>
            <person name="Tesfaye K."/>
            <person name="Chala A."/>
            <person name="Farbos A."/>
            <person name="O'Neill P."/>
            <person name="Moore K."/>
            <person name="Grant M."/>
            <person name="Studholme D.J."/>
        </authorList>
    </citation>
    <scope>NUCLEOTIDE SEQUENCE [LARGE SCALE GENOMIC DNA]</scope>
    <source>
        <tissue evidence="3">Leaf</tissue>
    </source>
</reference>
<proteinExistence type="predicted"/>
<evidence type="ECO:0000256" key="2">
    <source>
        <dbReference type="SAM" id="MobiDB-lite"/>
    </source>
</evidence>
<evidence type="ECO:0000256" key="1">
    <source>
        <dbReference type="ARBA" id="ARBA00022807"/>
    </source>
</evidence>
<keyword evidence="1" id="KW-0378">Hydrolase</keyword>
<dbReference type="InterPro" id="IPR044613">
    <property type="entry name" value="Nep1/2-like"/>
</dbReference>
<dbReference type="AlphaFoldDB" id="A0A445MAR1"/>
<gene>
    <name evidence="3" type="ORF">BHM03_00004746</name>
</gene>
<feature type="compositionally biased region" description="Low complexity" evidence="2">
    <location>
        <begin position="83"/>
        <end position="108"/>
    </location>
</feature>
<feature type="region of interest" description="Disordered" evidence="2">
    <location>
        <begin position="49"/>
        <end position="120"/>
    </location>
</feature>
<keyword evidence="1" id="KW-0788">Thiol protease</keyword>
<name>A0A445MAR1_ENSVE</name>
<accession>A0A445MAR1</accession>
<dbReference type="InterPro" id="IPR038765">
    <property type="entry name" value="Papain-like_cys_pep_sf"/>
</dbReference>
<dbReference type="PANTHER" id="PTHR46468">
    <property type="entry name" value="SENTRIN-SPECIFIC PROTEASE 8"/>
    <property type="match status" value="1"/>
</dbReference>
<evidence type="ECO:0000313" key="3">
    <source>
        <dbReference type="EMBL" id="RZR71352.1"/>
    </source>
</evidence>
<organism evidence="3">
    <name type="scientific">Ensete ventricosum</name>
    <name type="common">Abyssinian banana</name>
    <name type="synonym">Musa ensete</name>
    <dbReference type="NCBI Taxonomy" id="4639"/>
    <lineage>
        <taxon>Eukaryota</taxon>
        <taxon>Viridiplantae</taxon>
        <taxon>Streptophyta</taxon>
        <taxon>Embryophyta</taxon>
        <taxon>Tracheophyta</taxon>
        <taxon>Spermatophyta</taxon>
        <taxon>Magnoliopsida</taxon>
        <taxon>Liliopsida</taxon>
        <taxon>Zingiberales</taxon>
        <taxon>Musaceae</taxon>
        <taxon>Ensete</taxon>
    </lineage>
</organism>
<dbReference type="Gene3D" id="3.40.395.10">
    <property type="entry name" value="Adenoviral Proteinase, Chain A"/>
    <property type="match status" value="1"/>
</dbReference>
<dbReference type="EMBL" id="KV875521">
    <property type="protein sequence ID" value="RZR71352.1"/>
    <property type="molecule type" value="Genomic_DNA"/>
</dbReference>
<feature type="compositionally biased region" description="Pro residues" evidence="2">
    <location>
        <begin position="49"/>
        <end position="82"/>
    </location>
</feature>